<gene>
    <name evidence="2" type="ORF">HD556DRAFT_1313593</name>
</gene>
<evidence type="ECO:0000313" key="2">
    <source>
        <dbReference type="EMBL" id="KAG1786239.1"/>
    </source>
</evidence>
<comment type="caution">
    <text evidence="2">The sequence shown here is derived from an EMBL/GenBank/DDBJ whole genome shotgun (WGS) entry which is preliminary data.</text>
</comment>
<name>A0A9P7AC04_9AGAM</name>
<reference evidence="2" key="1">
    <citation type="journal article" date="2020" name="New Phytol.">
        <title>Comparative genomics reveals dynamic genome evolution in host specialist ectomycorrhizal fungi.</title>
        <authorList>
            <person name="Lofgren L.A."/>
            <person name="Nguyen N.H."/>
            <person name="Vilgalys R."/>
            <person name="Ruytinx J."/>
            <person name="Liao H.L."/>
            <person name="Branco S."/>
            <person name="Kuo A."/>
            <person name="LaButti K."/>
            <person name="Lipzen A."/>
            <person name="Andreopoulos W."/>
            <person name="Pangilinan J."/>
            <person name="Riley R."/>
            <person name="Hundley H."/>
            <person name="Na H."/>
            <person name="Barry K."/>
            <person name="Grigoriev I.V."/>
            <person name="Stajich J.E."/>
            <person name="Kennedy P.G."/>
        </authorList>
    </citation>
    <scope>NUCLEOTIDE SEQUENCE</scope>
    <source>
        <strain evidence="2">S12</strain>
    </source>
</reference>
<keyword evidence="3" id="KW-1185">Reference proteome</keyword>
<feature type="domain" description="T6SS Phospholipase effector Tle1-like catalytic" evidence="1">
    <location>
        <begin position="49"/>
        <end position="325"/>
    </location>
</feature>
<dbReference type="PANTHER" id="PTHR33840">
    <property type="match status" value="1"/>
</dbReference>
<dbReference type="AlphaFoldDB" id="A0A9P7AC04"/>
<dbReference type="Pfam" id="PF09994">
    <property type="entry name" value="T6SS_Tle1-like_cat"/>
    <property type="match status" value="1"/>
</dbReference>
<evidence type="ECO:0000259" key="1">
    <source>
        <dbReference type="Pfam" id="PF09994"/>
    </source>
</evidence>
<dbReference type="InterPro" id="IPR018712">
    <property type="entry name" value="Tle1-like_cat"/>
</dbReference>
<dbReference type="EMBL" id="JABBWE010000095">
    <property type="protein sequence ID" value="KAG1786239.1"/>
    <property type="molecule type" value="Genomic_DNA"/>
</dbReference>
<accession>A0A9P7AC04</accession>
<proteinExistence type="predicted"/>
<protein>
    <recommendedName>
        <fullName evidence="1">T6SS Phospholipase effector Tle1-like catalytic domain-containing protein</fullName>
    </recommendedName>
</protein>
<dbReference type="Proteomes" id="UP000719766">
    <property type="component" value="Unassembled WGS sequence"/>
</dbReference>
<dbReference type="RefSeq" id="XP_041153700.1">
    <property type="nucleotide sequence ID" value="XM_041300813.1"/>
</dbReference>
<sequence>MTRGLFVFTGSDYSKCYNTLPMQGAEISSTPVPNVRASCKCSCNKKPGKNLVVCIDGTSNTRDDDIRTQTSHVFELYDNIVKDDQKQIAYYASGVGTYVRPEGFVLVGRILKKLDLAIAQWVHYIRRFTARDRYHDGDKIFLFATLKMRSGFSRGAYQVRALAGMIHEVGLITPGNEGQIPSAFQYYCSINSGKFKDINNAKEFKTRFSRNVAIHFIGVWDTVSSVGVRKTQNFPSTDTCDHVCYFRQALALDERRVRFLPEYVYGGMRSDWHKYQVPAPPPTDEGRIKEVWFAGSHSDVGGARWKKNSYPNDFRNIPLLWMLEEAREAGLLLNPREVACKYENESFLKPEVTDPSNLAWWLLEILPITYFSQFPM</sequence>
<evidence type="ECO:0000313" key="3">
    <source>
        <dbReference type="Proteomes" id="UP000719766"/>
    </source>
</evidence>
<dbReference type="PANTHER" id="PTHR33840:SF1">
    <property type="entry name" value="TLE1 PHOSPHOLIPASE DOMAIN-CONTAINING PROTEIN"/>
    <property type="match status" value="1"/>
</dbReference>
<organism evidence="2 3">
    <name type="scientific">Suillus plorans</name>
    <dbReference type="NCBI Taxonomy" id="116603"/>
    <lineage>
        <taxon>Eukaryota</taxon>
        <taxon>Fungi</taxon>
        <taxon>Dikarya</taxon>
        <taxon>Basidiomycota</taxon>
        <taxon>Agaricomycotina</taxon>
        <taxon>Agaricomycetes</taxon>
        <taxon>Agaricomycetidae</taxon>
        <taxon>Boletales</taxon>
        <taxon>Suillineae</taxon>
        <taxon>Suillaceae</taxon>
        <taxon>Suillus</taxon>
    </lineage>
</organism>
<dbReference type="OrthoDB" id="538223at2759"/>
<dbReference type="GeneID" id="64594577"/>